<dbReference type="SUPFAM" id="SSF53098">
    <property type="entry name" value="Ribonuclease H-like"/>
    <property type="match status" value="1"/>
</dbReference>
<dbReference type="OrthoDB" id="346089at2759"/>
<protein>
    <recommendedName>
        <fullName evidence="1">Integrase catalytic domain-containing protein</fullName>
    </recommendedName>
</protein>
<keyword evidence="3" id="KW-1185">Reference proteome</keyword>
<proteinExistence type="predicted"/>
<name>U6LUT5_9EIME</name>
<evidence type="ECO:0000313" key="2">
    <source>
        <dbReference type="EMBL" id="CDJ53008.1"/>
    </source>
</evidence>
<dbReference type="VEuPathDB" id="ToxoDB:EBH_0054060"/>
<gene>
    <name evidence="2" type="ORF">EBH_0054060</name>
</gene>
<dbReference type="GO" id="GO:0015074">
    <property type="term" value="P:DNA integration"/>
    <property type="evidence" value="ECO:0007669"/>
    <property type="project" value="InterPro"/>
</dbReference>
<dbReference type="InterPro" id="IPR012337">
    <property type="entry name" value="RNaseH-like_sf"/>
</dbReference>
<reference evidence="2" key="2">
    <citation type="submission" date="2013-10" db="EMBL/GenBank/DDBJ databases">
        <authorList>
            <person name="Aslett M."/>
        </authorList>
    </citation>
    <scope>NUCLEOTIDE SEQUENCE [LARGE SCALE GENOMIC DNA]</scope>
    <source>
        <strain evidence="2">Houghton</strain>
    </source>
</reference>
<dbReference type="Proteomes" id="UP000030750">
    <property type="component" value="Unassembled WGS sequence"/>
</dbReference>
<dbReference type="PANTHER" id="PTHR37984:SF5">
    <property type="entry name" value="PROTEIN NYNRIN-LIKE"/>
    <property type="match status" value="1"/>
</dbReference>
<dbReference type="AlphaFoldDB" id="U6LUT5"/>
<dbReference type="InterPro" id="IPR050951">
    <property type="entry name" value="Retrovirus_Pol_polyprotein"/>
</dbReference>
<dbReference type="InterPro" id="IPR036397">
    <property type="entry name" value="RNaseH_sf"/>
</dbReference>
<dbReference type="PANTHER" id="PTHR37984">
    <property type="entry name" value="PROTEIN CBG26694"/>
    <property type="match status" value="1"/>
</dbReference>
<reference evidence="2" key="1">
    <citation type="submission" date="2013-10" db="EMBL/GenBank/DDBJ databases">
        <title>Genomic analysis of the causative agents of coccidiosis in chickens.</title>
        <authorList>
            <person name="Reid A.J."/>
            <person name="Blake D."/>
            <person name="Billington K."/>
            <person name="Browne H."/>
            <person name="Dunn M."/>
            <person name="Hung S."/>
            <person name="Kawahara F."/>
            <person name="Miranda-Saavedra D."/>
            <person name="Mourier T."/>
            <person name="Nagra H."/>
            <person name="Otto T.D."/>
            <person name="Rawlings N."/>
            <person name="Sanchez A."/>
            <person name="Sanders M."/>
            <person name="Subramaniam C."/>
            <person name="Tay Y."/>
            <person name="Dear P."/>
            <person name="Doerig C."/>
            <person name="Gruber A."/>
            <person name="Parkinson J."/>
            <person name="Shirley M."/>
            <person name="Wan K.L."/>
            <person name="Berriman M."/>
            <person name="Tomley F."/>
            <person name="Pain A."/>
        </authorList>
    </citation>
    <scope>NUCLEOTIDE SEQUENCE [LARGE SCALE GENOMIC DNA]</scope>
    <source>
        <strain evidence="2">Houghton</strain>
    </source>
</reference>
<feature type="domain" description="Integrase catalytic" evidence="1">
    <location>
        <begin position="1"/>
        <end position="125"/>
    </location>
</feature>
<evidence type="ECO:0000259" key="1">
    <source>
        <dbReference type="PROSITE" id="PS50994"/>
    </source>
</evidence>
<dbReference type="PROSITE" id="PS50994">
    <property type="entry name" value="INTEGRASE"/>
    <property type="match status" value="1"/>
</dbReference>
<organism evidence="2 3">
    <name type="scientific">Eimeria brunetti</name>
    <dbReference type="NCBI Taxonomy" id="51314"/>
    <lineage>
        <taxon>Eukaryota</taxon>
        <taxon>Sar</taxon>
        <taxon>Alveolata</taxon>
        <taxon>Apicomplexa</taxon>
        <taxon>Conoidasida</taxon>
        <taxon>Coccidia</taxon>
        <taxon>Eucoccidiorida</taxon>
        <taxon>Eimeriorina</taxon>
        <taxon>Eimeriidae</taxon>
        <taxon>Eimeria</taxon>
    </lineage>
</organism>
<dbReference type="InterPro" id="IPR001584">
    <property type="entry name" value="Integrase_cat-core"/>
</dbReference>
<dbReference type="GO" id="GO:0003676">
    <property type="term" value="F:nucleic acid binding"/>
    <property type="evidence" value="ECO:0007669"/>
    <property type="project" value="InterPro"/>
</dbReference>
<evidence type="ECO:0000313" key="3">
    <source>
        <dbReference type="Proteomes" id="UP000030750"/>
    </source>
</evidence>
<accession>U6LUT5</accession>
<dbReference type="Gene3D" id="3.30.420.10">
    <property type="entry name" value="Ribonuclease H-like superfamily/Ribonuclease H"/>
    <property type="match status" value="1"/>
</dbReference>
<dbReference type="EMBL" id="HG713239">
    <property type="protein sequence ID" value="CDJ53008.1"/>
    <property type="molecule type" value="Genomic_DNA"/>
</dbReference>
<sequence>MAHFVPAKKAFTAAVTMDVLADRLIRYHGLPEARTSDRDPRFQSDLWQQLCTRFNIKRVLSSSYHHQSDGRTERANHTLEQMLRPYIQSDEREWEHLLPALELAYNTTRHSSTELSPFKVMIEENPLTAAGLDVVGALSPTLTPPMTKLFRQLCNREQRYTLKAKPQQ</sequence>